<feature type="transmembrane region" description="Helical" evidence="6">
    <location>
        <begin position="267"/>
        <end position="289"/>
    </location>
</feature>
<keyword evidence="3 6" id="KW-1133">Transmembrane helix</keyword>
<protein>
    <submittedName>
        <fullName evidence="7">Formate/nitrite transporter FocA, FNT family</fullName>
    </submittedName>
</protein>
<feature type="region of interest" description="Disordered" evidence="5">
    <location>
        <begin position="1"/>
        <end position="47"/>
    </location>
</feature>
<keyword evidence="4 6" id="KW-0472">Membrane</keyword>
<evidence type="ECO:0000256" key="4">
    <source>
        <dbReference type="ARBA" id="ARBA00023136"/>
    </source>
</evidence>
<feature type="transmembrane region" description="Helical" evidence="6">
    <location>
        <begin position="227"/>
        <end position="247"/>
    </location>
</feature>
<keyword evidence="2 6" id="KW-0812">Transmembrane</keyword>
<feature type="transmembrane region" description="Helical" evidence="6">
    <location>
        <begin position="69"/>
        <end position="91"/>
    </location>
</feature>
<dbReference type="AlphaFoldDB" id="A0A1H0F7R4"/>
<evidence type="ECO:0000256" key="1">
    <source>
        <dbReference type="ARBA" id="ARBA00004141"/>
    </source>
</evidence>
<feature type="transmembrane region" description="Helical" evidence="6">
    <location>
        <begin position="103"/>
        <end position="122"/>
    </location>
</feature>
<dbReference type="InterPro" id="IPR023271">
    <property type="entry name" value="Aquaporin-like"/>
</dbReference>
<dbReference type="Proteomes" id="UP000242957">
    <property type="component" value="Unassembled WGS sequence"/>
</dbReference>
<dbReference type="PANTHER" id="PTHR30520">
    <property type="entry name" value="FORMATE TRANSPORTER-RELATED"/>
    <property type="match status" value="1"/>
</dbReference>
<keyword evidence="8" id="KW-1185">Reference proteome</keyword>
<evidence type="ECO:0000256" key="6">
    <source>
        <dbReference type="SAM" id="Phobius"/>
    </source>
</evidence>
<evidence type="ECO:0000256" key="2">
    <source>
        <dbReference type="ARBA" id="ARBA00022692"/>
    </source>
</evidence>
<feature type="transmembrane region" description="Helical" evidence="6">
    <location>
        <begin position="201"/>
        <end position="220"/>
    </location>
</feature>
<accession>A0A1H0F7R4</accession>
<dbReference type="STRING" id="198616.SAMN05216193_10687"/>
<dbReference type="PANTHER" id="PTHR30520:SF2">
    <property type="entry name" value="INNER MEMBRANE PROTEIN YFDC"/>
    <property type="match status" value="1"/>
</dbReference>
<dbReference type="InterPro" id="IPR000292">
    <property type="entry name" value="For/NO2_transpt"/>
</dbReference>
<evidence type="ECO:0000256" key="5">
    <source>
        <dbReference type="SAM" id="MobiDB-lite"/>
    </source>
</evidence>
<name>A0A1H0F7R4_9PSED</name>
<dbReference type="Pfam" id="PF01226">
    <property type="entry name" value="Form_Nir_trans"/>
    <property type="match status" value="1"/>
</dbReference>
<gene>
    <name evidence="7" type="ORF">SAMN05216193_10687</name>
</gene>
<reference evidence="8" key="1">
    <citation type="submission" date="2016-10" db="EMBL/GenBank/DDBJ databases">
        <authorList>
            <person name="Varghese N."/>
            <person name="Submissions S."/>
        </authorList>
    </citation>
    <scope>NUCLEOTIDE SEQUENCE [LARGE SCALE GENOMIC DNA]</scope>
    <source>
        <strain evidence="8">JCM 21621</strain>
    </source>
</reference>
<proteinExistence type="predicted"/>
<sequence length="299" mass="32377">MGNRKTSPPPAFAEPAPSDFELDRKDGNADTAADLSPEERRAVKEGQPPRALVLHEVIRVQGNHELERTVAALGWSALAAGLTIGLSLMAMGLFRARLPEHDGAVIVTSLGYPVGFLAVILARQQLFTENTLTAVLPLMSEPSGYRAFQLLRLWTVVLIGNVIGALAFAYAMLHLPIFDAQTDEAFLEIGRELMKNDSAQMLSKGMVSGWMIATMVWLVPAAENAKVWIILLVTYVMALGGFSHIVVGTCEAGYLVWAGEVDWKAYFIDFALPTLTGNIIGGSVIFALISHAQIRSDVS</sequence>
<evidence type="ECO:0000313" key="7">
    <source>
        <dbReference type="EMBL" id="SDN90579.1"/>
    </source>
</evidence>
<dbReference type="RefSeq" id="WP_084310759.1">
    <property type="nucleotide sequence ID" value="NZ_FNIJ01000006.1"/>
</dbReference>
<organism evidence="7 8">
    <name type="scientific">Pseudomonas jinjuensis</name>
    <dbReference type="NCBI Taxonomy" id="198616"/>
    <lineage>
        <taxon>Bacteria</taxon>
        <taxon>Pseudomonadati</taxon>
        <taxon>Pseudomonadota</taxon>
        <taxon>Gammaproteobacteria</taxon>
        <taxon>Pseudomonadales</taxon>
        <taxon>Pseudomonadaceae</taxon>
        <taxon>Pseudomonas</taxon>
    </lineage>
</organism>
<dbReference type="Gene3D" id="1.20.1080.10">
    <property type="entry name" value="Glycerol uptake facilitator protein"/>
    <property type="match status" value="1"/>
</dbReference>
<comment type="subcellular location">
    <subcellularLocation>
        <location evidence="1">Membrane</location>
        <topology evidence="1">Multi-pass membrane protein</topology>
    </subcellularLocation>
</comment>
<dbReference type="OrthoDB" id="261587at2"/>
<evidence type="ECO:0000256" key="3">
    <source>
        <dbReference type="ARBA" id="ARBA00022989"/>
    </source>
</evidence>
<evidence type="ECO:0000313" key="8">
    <source>
        <dbReference type="Proteomes" id="UP000242957"/>
    </source>
</evidence>
<dbReference type="GO" id="GO:0005886">
    <property type="term" value="C:plasma membrane"/>
    <property type="evidence" value="ECO:0007669"/>
    <property type="project" value="TreeGrafter"/>
</dbReference>
<feature type="transmembrane region" description="Helical" evidence="6">
    <location>
        <begin position="153"/>
        <end position="173"/>
    </location>
</feature>
<dbReference type="GO" id="GO:0015499">
    <property type="term" value="F:formate transmembrane transporter activity"/>
    <property type="evidence" value="ECO:0007669"/>
    <property type="project" value="TreeGrafter"/>
</dbReference>
<dbReference type="EMBL" id="FNIJ01000006">
    <property type="protein sequence ID" value="SDN90579.1"/>
    <property type="molecule type" value="Genomic_DNA"/>
</dbReference>